<evidence type="ECO:0000256" key="3">
    <source>
        <dbReference type="SAM" id="MobiDB-lite"/>
    </source>
</evidence>
<feature type="compositionally biased region" description="Low complexity" evidence="3">
    <location>
        <begin position="77"/>
        <end position="87"/>
    </location>
</feature>
<feature type="transmembrane region" description="Helical" evidence="4">
    <location>
        <begin position="221"/>
        <end position="243"/>
    </location>
</feature>
<evidence type="ECO:0000256" key="1">
    <source>
        <dbReference type="ARBA" id="ARBA00022670"/>
    </source>
</evidence>
<dbReference type="InterPro" id="IPR001940">
    <property type="entry name" value="Peptidase_S1C"/>
</dbReference>
<dbReference type="InterPro" id="IPR009003">
    <property type="entry name" value="Peptidase_S1_PA"/>
</dbReference>
<feature type="region of interest" description="Disordered" evidence="3">
    <location>
        <begin position="253"/>
        <end position="296"/>
    </location>
</feature>
<evidence type="ECO:0000313" key="6">
    <source>
        <dbReference type="EMBL" id="MCQ4840016.1"/>
    </source>
</evidence>
<dbReference type="InterPro" id="IPR001478">
    <property type="entry name" value="PDZ"/>
</dbReference>
<keyword evidence="1" id="KW-0645">Protease</keyword>
<dbReference type="EMBL" id="JANFZH010000017">
    <property type="protein sequence ID" value="MCQ4840016.1"/>
    <property type="molecule type" value="Genomic_DNA"/>
</dbReference>
<feature type="compositionally biased region" description="Low complexity" evidence="3">
    <location>
        <begin position="140"/>
        <end position="152"/>
    </location>
</feature>
<dbReference type="SUPFAM" id="SSF50156">
    <property type="entry name" value="PDZ domain-like"/>
    <property type="match status" value="1"/>
</dbReference>
<dbReference type="Gene3D" id="2.30.42.10">
    <property type="match status" value="1"/>
</dbReference>
<dbReference type="Proteomes" id="UP001524473">
    <property type="component" value="Unassembled WGS sequence"/>
</dbReference>
<dbReference type="Pfam" id="PF13180">
    <property type="entry name" value="PDZ_2"/>
    <property type="match status" value="1"/>
</dbReference>
<feature type="compositionally biased region" description="Low complexity" evidence="3">
    <location>
        <begin position="25"/>
        <end position="34"/>
    </location>
</feature>
<evidence type="ECO:0000256" key="2">
    <source>
        <dbReference type="ARBA" id="ARBA00022801"/>
    </source>
</evidence>
<dbReference type="PRINTS" id="PR00834">
    <property type="entry name" value="PROTEASES2C"/>
</dbReference>
<evidence type="ECO:0000256" key="4">
    <source>
        <dbReference type="SAM" id="Phobius"/>
    </source>
</evidence>
<comment type="caution">
    <text evidence="6">The sequence shown here is derived from an EMBL/GenBank/DDBJ whole genome shotgun (WGS) entry which is preliminary data.</text>
</comment>
<keyword evidence="2" id="KW-0378">Hydrolase</keyword>
<dbReference type="PANTHER" id="PTHR43343:SF3">
    <property type="entry name" value="PROTEASE DO-LIKE 8, CHLOROPLASTIC"/>
    <property type="match status" value="1"/>
</dbReference>
<protein>
    <submittedName>
        <fullName evidence="6">Trypsin-like peptidase domain-containing protein</fullName>
    </submittedName>
</protein>
<dbReference type="InterPro" id="IPR051201">
    <property type="entry name" value="Chloro_Bact_Ser_Proteases"/>
</dbReference>
<dbReference type="PANTHER" id="PTHR43343">
    <property type="entry name" value="PEPTIDASE S12"/>
    <property type="match status" value="1"/>
</dbReference>
<proteinExistence type="predicted"/>
<evidence type="ECO:0000313" key="7">
    <source>
        <dbReference type="Proteomes" id="UP001524473"/>
    </source>
</evidence>
<dbReference type="InterPro" id="IPR036034">
    <property type="entry name" value="PDZ_sf"/>
</dbReference>
<dbReference type="SUPFAM" id="SSF50494">
    <property type="entry name" value="Trypsin-like serine proteases"/>
    <property type="match status" value="1"/>
</dbReference>
<dbReference type="GeneID" id="90531487"/>
<sequence length="623" mass="64807">MENENKRINPSAESADLHRPEETGAPYAAAGQADAAEEKQDMGLSAEPQDNPSAAEGPASGGGPAWQEPAGEGVQQDAAPAPEAPDAFSVTPSCAAAEAAETPVPDLGFPPEPPAQPSVPEQSGEGAPPPPAAPAFYQNPAQSVPPQAAQVPPAGAYGPAVPVWPGPPQGTYSGIQGGYGAPPYGAAYYGAPQAYYGVPYPGYGAPPPKPPRKKMGLGLKVFLWIASVLAAGTILGFTGFLVYSSVTNSYGPHYTLPEPGEDTPDDGEKTPDFGMEPPEDEEDDSNKPDVDITPNHEGITIQKKPEGAELDAKGVYNKVAPSTVTVVASLTKNGQEASSTGTGIIATSDGYIITNSHVVINSKSTTVKITTFDEQEYDAVVVGVDRTTDLAILKTNDHNFTPAEFGEAEELSIGEWVVAIGNPGGVRFSGSLTRGVISNLNRTVGQYSENGMTYIQTDAAINPGNSGGPLVNMYGQVVGINSSKIITDGYEGMGFAIPVSKAQAIINELLSGGYVKGRTRLGIQGKDVSAMQMMYGAPQGFVIMSIDSESAFSGTAAEDGDIITALDGEEVTGLSDISNLLLRYAPGDKVKITLYRMPSNSMAEGETFDVEITLLEDKGETQN</sequence>
<keyword evidence="4" id="KW-0472">Membrane</keyword>
<keyword evidence="4" id="KW-1133">Transmembrane helix</keyword>
<organism evidence="6 7">
    <name type="scientific">Neglectibacter timonensis</name>
    <dbReference type="NCBI Taxonomy" id="1776382"/>
    <lineage>
        <taxon>Bacteria</taxon>
        <taxon>Bacillati</taxon>
        <taxon>Bacillota</taxon>
        <taxon>Clostridia</taxon>
        <taxon>Eubacteriales</taxon>
        <taxon>Oscillospiraceae</taxon>
        <taxon>Neglectibacter</taxon>
    </lineage>
</organism>
<gene>
    <name evidence="6" type="ORF">NE695_08815</name>
</gene>
<name>A0ABT1RZC0_9FIRM</name>
<feature type="compositionally biased region" description="Pro residues" evidence="3">
    <location>
        <begin position="108"/>
        <end position="117"/>
    </location>
</feature>
<dbReference type="Pfam" id="PF13365">
    <property type="entry name" value="Trypsin_2"/>
    <property type="match status" value="1"/>
</dbReference>
<evidence type="ECO:0000259" key="5">
    <source>
        <dbReference type="Pfam" id="PF13180"/>
    </source>
</evidence>
<feature type="region of interest" description="Disordered" evidence="3">
    <location>
        <begin position="1"/>
        <end position="152"/>
    </location>
</feature>
<accession>A0ABT1RZC0</accession>
<feature type="domain" description="PDZ" evidence="5">
    <location>
        <begin position="521"/>
        <end position="611"/>
    </location>
</feature>
<keyword evidence="7" id="KW-1185">Reference proteome</keyword>
<keyword evidence="4" id="KW-0812">Transmembrane</keyword>
<reference evidence="6 7" key="1">
    <citation type="submission" date="2022-06" db="EMBL/GenBank/DDBJ databases">
        <title>Isolation of gut microbiota from human fecal samples.</title>
        <authorList>
            <person name="Pamer E.G."/>
            <person name="Barat B."/>
            <person name="Waligurski E."/>
            <person name="Medina S."/>
            <person name="Paddock L."/>
            <person name="Mostad J."/>
        </authorList>
    </citation>
    <scope>NUCLEOTIDE SEQUENCE [LARGE SCALE GENOMIC DNA]</scope>
    <source>
        <strain evidence="6 7">DFI.9.73</strain>
    </source>
</reference>
<dbReference type="Gene3D" id="2.40.10.120">
    <property type="match status" value="1"/>
</dbReference>
<dbReference type="RefSeq" id="WP_066861328.1">
    <property type="nucleotide sequence ID" value="NZ_CABKVV010000011.1"/>
</dbReference>